<gene>
    <name evidence="1" type="ordered locus">SGRA_4025</name>
</gene>
<evidence type="ECO:0000313" key="1">
    <source>
        <dbReference type="EMBL" id="AFC26740.1"/>
    </source>
</evidence>
<dbReference type="AlphaFoldDB" id="H6L8L5"/>
<dbReference type="KEGG" id="sgn:SGRA_4025"/>
<dbReference type="STRING" id="984262.SGRA_4025"/>
<dbReference type="EMBL" id="CP002831">
    <property type="protein sequence ID" value="AFC26740.1"/>
    <property type="molecule type" value="Genomic_DNA"/>
</dbReference>
<name>H6L8L5_SAPGL</name>
<accession>H6L8L5</accession>
<evidence type="ECO:0000313" key="2">
    <source>
        <dbReference type="Proteomes" id="UP000007519"/>
    </source>
</evidence>
<dbReference type="HOGENOM" id="CLU_3257674_0_0_10"/>
<dbReference type="Proteomes" id="UP000007519">
    <property type="component" value="Chromosome"/>
</dbReference>
<protein>
    <submittedName>
        <fullName evidence="1">Uncharacterized protein</fullName>
    </submittedName>
</protein>
<sequence>MDRTHLTNEALFLDLSKFLTLFKTLSLLFGPQFSCFGARGRP</sequence>
<keyword evidence="2" id="KW-1185">Reference proteome</keyword>
<organism evidence="1 2">
    <name type="scientific">Saprospira grandis (strain Lewin)</name>
    <dbReference type="NCBI Taxonomy" id="984262"/>
    <lineage>
        <taxon>Bacteria</taxon>
        <taxon>Pseudomonadati</taxon>
        <taxon>Bacteroidota</taxon>
        <taxon>Saprospiria</taxon>
        <taxon>Saprospirales</taxon>
        <taxon>Saprospiraceae</taxon>
        <taxon>Saprospira</taxon>
    </lineage>
</organism>
<reference evidence="1 2" key="1">
    <citation type="journal article" date="2012" name="Stand. Genomic Sci.">
        <title>Complete genome sequencing and analysis of Saprospira grandis str. Lewin, a predatory marine bacterium.</title>
        <authorList>
            <person name="Saw J.H."/>
            <person name="Yuryev A."/>
            <person name="Kanbe M."/>
            <person name="Hou S."/>
            <person name="Young A.G."/>
            <person name="Aizawa S."/>
            <person name="Alam M."/>
        </authorList>
    </citation>
    <scope>NUCLEOTIDE SEQUENCE [LARGE SCALE GENOMIC DNA]</scope>
    <source>
        <strain evidence="1 2">Lewin</strain>
    </source>
</reference>
<proteinExistence type="predicted"/>